<gene>
    <name evidence="6" type="ORF">JQX08_21055</name>
</gene>
<feature type="transmembrane region" description="Helical" evidence="4">
    <location>
        <begin position="20"/>
        <end position="40"/>
    </location>
</feature>
<dbReference type="PANTHER" id="PTHR45138">
    <property type="entry name" value="REGULATORY COMPONENTS OF SENSORY TRANSDUCTION SYSTEM"/>
    <property type="match status" value="1"/>
</dbReference>
<dbReference type="Pfam" id="PF00990">
    <property type="entry name" value="GGDEF"/>
    <property type="match status" value="1"/>
</dbReference>
<accession>A0ABS2IJI0</accession>
<feature type="transmembrane region" description="Helical" evidence="4">
    <location>
        <begin position="46"/>
        <end position="66"/>
    </location>
</feature>
<dbReference type="InterPro" id="IPR048435">
    <property type="entry name" value="MASE6"/>
</dbReference>
<organism evidence="6 7">
    <name type="scientific">Zestomonas insulae</name>
    <dbReference type="NCBI Taxonomy" id="2809017"/>
    <lineage>
        <taxon>Bacteria</taxon>
        <taxon>Pseudomonadati</taxon>
        <taxon>Pseudomonadota</taxon>
        <taxon>Gammaproteobacteria</taxon>
        <taxon>Pseudomonadales</taxon>
        <taxon>Pseudomonadaceae</taxon>
        <taxon>Zestomonas</taxon>
    </lineage>
</organism>
<dbReference type="InterPro" id="IPR000160">
    <property type="entry name" value="GGDEF_dom"/>
</dbReference>
<dbReference type="Gene3D" id="3.30.70.270">
    <property type="match status" value="1"/>
</dbReference>
<feature type="transmembrane region" description="Helical" evidence="4">
    <location>
        <begin position="119"/>
        <end position="138"/>
    </location>
</feature>
<dbReference type="NCBIfam" id="TIGR00254">
    <property type="entry name" value="GGDEF"/>
    <property type="match status" value="1"/>
</dbReference>
<feature type="region of interest" description="Disordered" evidence="3">
    <location>
        <begin position="335"/>
        <end position="355"/>
    </location>
</feature>
<dbReference type="Pfam" id="PF20966">
    <property type="entry name" value="MASE6"/>
    <property type="match status" value="1"/>
</dbReference>
<dbReference type="InterPro" id="IPR043128">
    <property type="entry name" value="Rev_trsase/Diguanyl_cyclase"/>
</dbReference>
<dbReference type="InterPro" id="IPR029787">
    <property type="entry name" value="Nucleotide_cyclase"/>
</dbReference>
<dbReference type="InterPro" id="IPR050469">
    <property type="entry name" value="Diguanylate_Cyclase"/>
</dbReference>
<sequence>MSHPELRQTTGLEDTARRSLMSLIFSATGLTIGFFSLLQFAAGNYLFASLEVLTCAALLAAGRGVYRARRLELWIYLYLLPTFAFLVYISLMPDASAAAFVWLYMIPLLAYLMLGQRRGFWLSVPLLLASLVLYYLRYPLPDSAAEWIDAGNAIICGLLILVFVHLYEYRRAAAFAVVEQQAQTDPLTGVASRRHFQLEVRRALQEAGRSDSPLVLALMDIDHFKAVNDRHGHDAGDHALQYVCRLLLQRLRSTDSLGRLGGEEFGLLLRSTDAASALALLESLRALIDAQPLRYKGEQIPLSATFGLAEWPRDGRGADDLYRCADQRLYRGKSQGRNRVVAESAPHAEQPRQES</sequence>
<evidence type="ECO:0000256" key="3">
    <source>
        <dbReference type="SAM" id="MobiDB-lite"/>
    </source>
</evidence>
<dbReference type="SUPFAM" id="SSF55073">
    <property type="entry name" value="Nucleotide cyclase"/>
    <property type="match status" value="1"/>
</dbReference>
<evidence type="ECO:0000256" key="2">
    <source>
        <dbReference type="ARBA" id="ARBA00034247"/>
    </source>
</evidence>
<keyword evidence="4" id="KW-0472">Membrane</keyword>
<comment type="caution">
    <text evidence="6">The sequence shown here is derived from an EMBL/GenBank/DDBJ whole genome shotgun (WGS) entry which is preliminary data.</text>
</comment>
<evidence type="ECO:0000256" key="4">
    <source>
        <dbReference type="SAM" id="Phobius"/>
    </source>
</evidence>
<feature type="domain" description="GGDEF" evidence="5">
    <location>
        <begin position="212"/>
        <end position="345"/>
    </location>
</feature>
<keyword evidence="4" id="KW-0812">Transmembrane</keyword>
<comment type="catalytic activity">
    <reaction evidence="2">
        <text>2 GTP = 3',3'-c-di-GMP + 2 diphosphate</text>
        <dbReference type="Rhea" id="RHEA:24898"/>
        <dbReference type="ChEBI" id="CHEBI:33019"/>
        <dbReference type="ChEBI" id="CHEBI:37565"/>
        <dbReference type="ChEBI" id="CHEBI:58805"/>
        <dbReference type="EC" id="2.7.7.65"/>
    </reaction>
</comment>
<feature type="transmembrane region" description="Helical" evidence="4">
    <location>
        <begin position="73"/>
        <end position="91"/>
    </location>
</feature>
<dbReference type="PANTHER" id="PTHR45138:SF9">
    <property type="entry name" value="DIGUANYLATE CYCLASE DGCM-RELATED"/>
    <property type="match status" value="1"/>
</dbReference>
<evidence type="ECO:0000313" key="6">
    <source>
        <dbReference type="EMBL" id="MBM7063214.1"/>
    </source>
</evidence>
<dbReference type="PROSITE" id="PS50887">
    <property type="entry name" value="GGDEF"/>
    <property type="match status" value="1"/>
</dbReference>
<feature type="transmembrane region" description="Helical" evidence="4">
    <location>
        <begin position="97"/>
        <end position="114"/>
    </location>
</feature>
<evidence type="ECO:0000259" key="5">
    <source>
        <dbReference type="PROSITE" id="PS50887"/>
    </source>
</evidence>
<keyword evidence="7" id="KW-1185">Reference proteome</keyword>
<dbReference type="Proteomes" id="UP000717995">
    <property type="component" value="Unassembled WGS sequence"/>
</dbReference>
<evidence type="ECO:0000256" key="1">
    <source>
        <dbReference type="ARBA" id="ARBA00012528"/>
    </source>
</evidence>
<dbReference type="SMART" id="SM00267">
    <property type="entry name" value="GGDEF"/>
    <property type="match status" value="1"/>
</dbReference>
<dbReference type="EMBL" id="JAFEUP010000007">
    <property type="protein sequence ID" value="MBM7063214.1"/>
    <property type="molecule type" value="Genomic_DNA"/>
</dbReference>
<reference evidence="6 7" key="1">
    <citation type="submission" date="2021-02" db="EMBL/GenBank/DDBJ databases">
        <authorList>
            <person name="Lee D.-H."/>
        </authorList>
    </citation>
    <scope>NUCLEOTIDE SEQUENCE [LARGE SCALE GENOMIC DNA]</scope>
    <source>
        <strain evidence="6 7">UL073</strain>
    </source>
</reference>
<feature type="transmembrane region" description="Helical" evidence="4">
    <location>
        <begin position="150"/>
        <end position="167"/>
    </location>
</feature>
<dbReference type="CDD" id="cd01949">
    <property type="entry name" value="GGDEF"/>
    <property type="match status" value="1"/>
</dbReference>
<protein>
    <recommendedName>
        <fullName evidence="1">diguanylate cyclase</fullName>
        <ecNumber evidence="1">2.7.7.65</ecNumber>
    </recommendedName>
</protein>
<dbReference type="RefSeq" id="WP_205350402.1">
    <property type="nucleotide sequence ID" value="NZ_JAFEUP010000007.1"/>
</dbReference>
<proteinExistence type="predicted"/>
<keyword evidence="4" id="KW-1133">Transmembrane helix</keyword>
<evidence type="ECO:0000313" key="7">
    <source>
        <dbReference type="Proteomes" id="UP000717995"/>
    </source>
</evidence>
<name>A0ABS2IJI0_9GAMM</name>
<dbReference type="EC" id="2.7.7.65" evidence="1"/>